<dbReference type="Gene3D" id="3.40.50.170">
    <property type="entry name" value="Formyl transferase, N-terminal domain"/>
    <property type="match status" value="1"/>
</dbReference>
<dbReference type="GO" id="GO:0006189">
    <property type="term" value="P:'de novo' IMP biosynthetic process"/>
    <property type="evidence" value="ECO:0007669"/>
    <property type="project" value="UniProtKB-UniRule"/>
</dbReference>
<evidence type="ECO:0000256" key="6">
    <source>
        <dbReference type="HAMAP-Rule" id="MF_01930"/>
    </source>
</evidence>
<accession>A0A4Q7M945</accession>
<dbReference type="AlphaFoldDB" id="A0A4Q7M945"/>
<dbReference type="PANTHER" id="PTHR43369">
    <property type="entry name" value="PHOSPHORIBOSYLGLYCINAMIDE FORMYLTRANSFERASE"/>
    <property type="match status" value="1"/>
</dbReference>
<dbReference type="Pfam" id="PF00551">
    <property type="entry name" value="Formyl_trans_N"/>
    <property type="match status" value="1"/>
</dbReference>
<evidence type="ECO:0000256" key="5">
    <source>
        <dbReference type="ARBA" id="ARBA00047664"/>
    </source>
</evidence>
<feature type="binding site" evidence="6">
    <location>
        <begin position="125"/>
        <end position="128"/>
    </location>
    <ligand>
        <name>(6R)-10-formyltetrahydrofolate</name>
        <dbReference type="ChEBI" id="CHEBI:195366"/>
    </ligand>
</feature>
<gene>
    <name evidence="6" type="primary">purN</name>
    <name evidence="8" type="ORF">EV386_3601</name>
</gene>
<keyword evidence="3 6" id="KW-0658">Purine biosynthesis</keyword>
<feature type="active site" description="Proton donor" evidence="6">
    <location>
        <position position="144"/>
    </location>
</feature>
<dbReference type="FunFam" id="3.40.50.170:FF:000008">
    <property type="entry name" value="Phosphoribosylglycinamide formyltransferase"/>
    <property type="match status" value="1"/>
</dbReference>
<dbReference type="InterPro" id="IPR002376">
    <property type="entry name" value="Formyl_transf_N"/>
</dbReference>
<keyword evidence="2 6" id="KW-0808">Transferase</keyword>
<evidence type="ECO:0000256" key="2">
    <source>
        <dbReference type="ARBA" id="ARBA00022679"/>
    </source>
</evidence>
<feature type="binding site" evidence="6">
    <location>
        <position position="100"/>
    </location>
    <ligand>
        <name>(6R)-10-formyltetrahydrofolate</name>
        <dbReference type="ChEBI" id="CHEBI:195366"/>
    </ligand>
</feature>
<keyword evidence="9" id="KW-1185">Reference proteome</keyword>
<dbReference type="PROSITE" id="PS00373">
    <property type="entry name" value="GART"/>
    <property type="match status" value="1"/>
</dbReference>
<dbReference type="Proteomes" id="UP000293852">
    <property type="component" value="Unassembled WGS sequence"/>
</dbReference>
<comment type="similarity">
    <text evidence="4 6">Belongs to the GART family.</text>
</comment>
<dbReference type="InterPro" id="IPR001555">
    <property type="entry name" value="GART_AS"/>
</dbReference>
<organism evidence="8 9">
    <name type="scientific">Xylanimonas ulmi</name>
    <dbReference type="NCBI Taxonomy" id="228973"/>
    <lineage>
        <taxon>Bacteria</taxon>
        <taxon>Bacillati</taxon>
        <taxon>Actinomycetota</taxon>
        <taxon>Actinomycetes</taxon>
        <taxon>Micrococcales</taxon>
        <taxon>Promicromonosporaceae</taxon>
        <taxon>Xylanimonas</taxon>
    </lineage>
</organism>
<sequence>MAACDLALTARRRAPARGYAACVQTPSGHTVDSTPATRLVVLASGAGSNLAALLAAHDAPAYGARVVGLVTDKPAAGALDLARDAGVASAVVAPADFEDRAAWDRGITEAVAVFRPDVVVLAGFMRILAPGFLDRFPGRVVNTHPALLPSFPGAHAVRDALAHGVRVTGCTVHVVDAGVDTGPILAQAAVPVLDGDDEATLHERIKVAERALLVETVGRIAREGLTVRDGRATIGA</sequence>
<feature type="site" description="Raises pKa of active site His" evidence="6">
    <location>
        <position position="180"/>
    </location>
</feature>
<dbReference type="PANTHER" id="PTHR43369:SF2">
    <property type="entry name" value="PHOSPHORIBOSYLGLYCINAMIDE FORMYLTRANSFERASE"/>
    <property type="match status" value="1"/>
</dbReference>
<comment type="caution">
    <text evidence="8">The sequence shown here is derived from an EMBL/GenBank/DDBJ whole genome shotgun (WGS) entry which is preliminary data.</text>
</comment>
<evidence type="ECO:0000256" key="4">
    <source>
        <dbReference type="ARBA" id="ARBA00038440"/>
    </source>
</evidence>
<protein>
    <recommendedName>
        <fullName evidence="6">Phosphoribosylglycinamide formyltransferase</fullName>
        <ecNumber evidence="6">2.1.2.2</ecNumber>
    </recommendedName>
    <alternativeName>
        <fullName evidence="6">5'-phosphoribosylglycinamide transformylase</fullName>
    </alternativeName>
    <alternativeName>
        <fullName evidence="6">GAR transformylase</fullName>
        <shortName evidence="6">GART</shortName>
    </alternativeName>
</protein>
<dbReference type="NCBIfam" id="TIGR00639">
    <property type="entry name" value="PurN"/>
    <property type="match status" value="1"/>
</dbReference>
<evidence type="ECO:0000259" key="7">
    <source>
        <dbReference type="Pfam" id="PF00551"/>
    </source>
</evidence>
<proteinExistence type="inferred from homology"/>
<evidence type="ECO:0000313" key="8">
    <source>
        <dbReference type="EMBL" id="RZS63238.1"/>
    </source>
</evidence>
<dbReference type="GO" id="GO:0004644">
    <property type="term" value="F:phosphoribosylglycinamide formyltransferase activity"/>
    <property type="evidence" value="ECO:0007669"/>
    <property type="project" value="UniProtKB-UniRule"/>
</dbReference>
<dbReference type="CDD" id="cd08645">
    <property type="entry name" value="FMT_core_GART"/>
    <property type="match status" value="1"/>
</dbReference>
<dbReference type="SUPFAM" id="SSF53328">
    <property type="entry name" value="Formyltransferase"/>
    <property type="match status" value="1"/>
</dbReference>
<evidence type="ECO:0000313" key="9">
    <source>
        <dbReference type="Proteomes" id="UP000293852"/>
    </source>
</evidence>
<dbReference type="EC" id="2.1.2.2" evidence="6"/>
<feature type="binding site" evidence="6">
    <location>
        <position position="142"/>
    </location>
    <ligand>
        <name>(6R)-10-formyltetrahydrofolate</name>
        <dbReference type="ChEBI" id="CHEBI:195366"/>
    </ligand>
</feature>
<dbReference type="InterPro" id="IPR004607">
    <property type="entry name" value="GART"/>
</dbReference>
<dbReference type="GO" id="GO:0005829">
    <property type="term" value="C:cytosol"/>
    <property type="evidence" value="ECO:0007669"/>
    <property type="project" value="TreeGrafter"/>
</dbReference>
<comment type="pathway">
    <text evidence="1 6">Purine metabolism; IMP biosynthesis via de novo pathway; N(2)-formyl-N(1)-(5-phospho-D-ribosyl)glycinamide from N(1)-(5-phospho-D-ribosyl)glycinamide (10-formyl THF route): step 1/1.</text>
</comment>
<evidence type="ECO:0000256" key="3">
    <source>
        <dbReference type="ARBA" id="ARBA00022755"/>
    </source>
</evidence>
<dbReference type="InterPro" id="IPR036477">
    <property type="entry name" value="Formyl_transf_N_sf"/>
</dbReference>
<comment type="catalytic activity">
    <reaction evidence="5 6">
        <text>N(1)-(5-phospho-beta-D-ribosyl)glycinamide + (6R)-10-formyltetrahydrofolate = N(2)-formyl-N(1)-(5-phospho-beta-D-ribosyl)glycinamide + (6S)-5,6,7,8-tetrahydrofolate + H(+)</text>
        <dbReference type="Rhea" id="RHEA:15053"/>
        <dbReference type="ChEBI" id="CHEBI:15378"/>
        <dbReference type="ChEBI" id="CHEBI:57453"/>
        <dbReference type="ChEBI" id="CHEBI:143788"/>
        <dbReference type="ChEBI" id="CHEBI:147286"/>
        <dbReference type="ChEBI" id="CHEBI:195366"/>
        <dbReference type="EC" id="2.1.2.2"/>
    </reaction>
</comment>
<feature type="binding site" evidence="6">
    <location>
        <begin position="47"/>
        <end position="49"/>
    </location>
    <ligand>
        <name>N(1)-(5-phospho-beta-D-ribosyl)glycinamide</name>
        <dbReference type="ChEBI" id="CHEBI:143788"/>
    </ligand>
</feature>
<evidence type="ECO:0000256" key="1">
    <source>
        <dbReference type="ARBA" id="ARBA00005054"/>
    </source>
</evidence>
<dbReference type="EMBL" id="SGWX01000001">
    <property type="protein sequence ID" value="RZS63238.1"/>
    <property type="molecule type" value="Genomic_DNA"/>
</dbReference>
<comment type="function">
    <text evidence="6">Catalyzes the transfer of a formyl group from 10-formyltetrahydrofolate to 5-phospho-ribosyl-glycinamide (GAR), producing 5-phospho-ribosyl-N-formylglycinamide (FGAR) and tetrahydrofolate.</text>
</comment>
<name>A0A4Q7M945_9MICO</name>
<dbReference type="HAMAP" id="MF_01930">
    <property type="entry name" value="PurN"/>
    <property type="match status" value="1"/>
</dbReference>
<feature type="domain" description="Formyl transferase N-terminal" evidence="7">
    <location>
        <begin position="38"/>
        <end position="217"/>
    </location>
</feature>
<reference evidence="8 9" key="1">
    <citation type="submission" date="2019-02" db="EMBL/GenBank/DDBJ databases">
        <title>Sequencing the genomes of 1000 actinobacteria strains.</title>
        <authorList>
            <person name="Klenk H.-P."/>
        </authorList>
    </citation>
    <scope>NUCLEOTIDE SEQUENCE [LARGE SCALE GENOMIC DNA]</scope>
    <source>
        <strain evidence="8 9">DSM 16932</strain>
    </source>
</reference>
<dbReference type="UniPathway" id="UPA00074">
    <property type="reaction ID" value="UER00126"/>
</dbReference>